<dbReference type="GO" id="GO:0008810">
    <property type="term" value="F:cellulase activity"/>
    <property type="evidence" value="ECO:0007669"/>
    <property type="project" value="InterPro"/>
</dbReference>
<keyword evidence="5" id="KW-1185">Reference proteome</keyword>
<reference evidence="4 5" key="1">
    <citation type="submission" date="2015-07" db="EMBL/GenBank/DDBJ databases">
        <title>Comparative genomics of the Sigatoka disease complex on banana suggests a link between parallel evolutionary changes in Pseudocercospora fijiensis and Pseudocercospora eumusae and increased virulence on the banana host.</title>
        <authorList>
            <person name="Chang T.-C."/>
            <person name="Salvucci A."/>
            <person name="Crous P.W."/>
            <person name="Stergiopoulos I."/>
        </authorList>
    </citation>
    <scope>NUCLEOTIDE SEQUENCE [LARGE SCALE GENOMIC DNA]</scope>
    <source>
        <strain evidence="4 5">CBS 114824</strain>
    </source>
</reference>
<evidence type="ECO:0000256" key="3">
    <source>
        <dbReference type="SAM" id="SignalP"/>
    </source>
</evidence>
<dbReference type="GO" id="GO:0000272">
    <property type="term" value="P:polysaccharide catabolic process"/>
    <property type="evidence" value="ECO:0007669"/>
    <property type="project" value="UniProtKB-KW"/>
</dbReference>
<comment type="caution">
    <text evidence="4">The sequence shown here is derived from an EMBL/GenBank/DDBJ whole genome shotgun (WGS) entry which is preliminary data.</text>
</comment>
<dbReference type="PANTHER" id="PTHR34002">
    <property type="entry name" value="BLR1656 PROTEIN"/>
    <property type="match status" value="1"/>
</dbReference>
<keyword evidence="2" id="KW-0119">Carbohydrate metabolism</keyword>
<dbReference type="PANTHER" id="PTHR34002:SF9">
    <property type="entry name" value="XYLOGLUCAN-SPECIFIC ENDO-BETA-1,4-GLUCANASE A"/>
    <property type="match status" value="1"/>
</dbReference>
<evidence type="ECO:0008006" key="6">
    <source>
        <dbReference type="Google" id="ProtNLM"/>
    </source>
</evidence>
<dbReference type="AlphaFoldDB" id="A0A139HPV2"/>
<evidence type="ECO:0000313" key="5">
    <source>
        <dbReference type="Proteomes" id="UP000070133"/>
    </source>
</evidence>
<evidence type="ECO:0000256" key="1">
    <source>
        <dbReference type="ARBA" id="ARBA00005519"/>
    </source>
</evidence>
<dbReference type="Pfam" id="PF01670">
    <property type="entry name" value="Glyco_hydro_12"/>
    <property type="match status" value="1"/>
</dbReference>
<gene>
    <name evidence="4" type="ORF">AC578_8698</name>
</gene>
<dbReference type="SUPFAM" id="SSF49899">
    <property type="entry name" value="Concanavalin A-like lectins/glucanases"/>
    <property type="match status" value="1"/>
</dbReference>
<dbReference type="EMBL" id="LFZN01000020">
    <property type="protein sequence ID" value="KXT04488.1"/>
    <property type="molecule type" value="Genomic_DNA"/>
</dbReference>
<evidence type="ECO:0000256" key="2">
    <source>
        <dbReference type="RuleBase" id="RU361163"/>
    </source>
</evidence>
<dbReference type="Gene3D" id="2.60.120.180">
    <property type="match status" value="1"/>
</dbReference>
<keyword evidence="2" id="KW-0378">Hydrolase</keyword>
<proteinExistence type="inferred from homology"/>
<dbReference type="InterPro" id="IPR013319">
    <property type="entry name" value="GH11/12"/>
</dbReference>
<evidence type="ECO:0000313" key="4">
    <source>
        <dbReference type="EMBL" id="KXT04488.1"/>
    </source>
</evidence>
<keyword evidence="2" id="KW-0624">Polysaccharide degradation</keyword>
<protein>
    <recommendedName>
        <fullName evidence="6">Xyloglucan-specific endo-beta-1,4-glucanase A</fullName>
    </recommendedName>
</protein>
<keyword evidence="3" id="KW-0732">Signal</keyword>
<feature type="signal peptide" evidence="3">
    <location>
        <begin position="1"/>
        <end position="18"/>
    </location>
</feature>
<name>A0A139HPV2_9PEZI</name>
<dbReference type="InterPro" id="IPR013320">
    <property type="entry name" value="ConA-like_dom_sf"/>
</dbReference>
<keyword evidence="2" id="KW-0326">Glycosidase</keyword>
<dbReference type="OrthoDB" id="95118at2759"/>
<accession>A0A139HPV2</accession>
<dbReference type="STRING" id="321146.A0A139HPV2"/>
<comment type="similarity">
    <text evidence="1 2">Belongs to the glycosyl hydrolase 12 (cellulase H) family.</text>
</comment>
<sequence>MQFAQSLITAALLASASAIPTASKTVKPRADNCDQWGSVVTGDYTVYNNLWNKGGATSGNQCFSVSGLANGVLSWATTWSWTGGAGQVKSYANAVLTSMTAKQISAISSIPSTWSWTNTASGTIVADVAYDLFTSSSASGDEEFEIMIWLAALGGAGPISSTYGADGSATSIGSTTIAGIDFKLYKGPNGQMTVYSFVASSTTNTFDGDLRDFFDYLVSNQEFSESQYLISAGAGTEAFEGSDVTFTTSKYSISVS</sequence>
<organism evidence="4 5">
    <name type="scientific">Pseudocercospora eumusae</name>
    <dbReference type="NCBI Taxonomy" id="321146"/>
    <lineage>
        <taxon>Eukaryota</taxon>
        <taxon>Fungi</taxon>
        <taxon>Dikarya</taxon>
        <taxon>Ascomycota</taxon>
        <taxon>Pezizomycotina</taxon>
        <taxon>Dothideomycetes</taxon>
        <taxon>Dothideomycetidae</taxon>
        <taxon>Mycosphaerellales</taxon>
        <taxon>Mycosphaerellaceae</taxon>
        <taxon>Pseudocercospora</taxon>
    </lineage>
</organism>
<feature type="chain" id="PRO_5007806691" description="Xyloglucan-specific endo-beta-1,4-glucanase A" evidence="3">
    <location>
        <begin position="19"/>
        <end position="256"/>
    </location>
</feature>
<dbReference type="InterPro" id="IPR002594">
    <property type="entry name" value="GH12"/>
</dbReference>
<dbReference type="Proteomes" id="UP000070133">
    <property type="component" value="Unassembled WGS sequence"/>
</dbReference>